<evidence type="ECO:0000313" key="2">
    <source>
        <dbReference type="EMBL" id="MBE6506242.1"/>
    </source>
</evidence>
<evidence type="ECO:0000313" key="3">
    <source>
        <dbReference type="Proteomes" id="UP000762703"/>
    </source>
</evidence>
<gene>
    <name evidence="2" type="ORF">E7Z73_11035</name>
</gene>
<dbReference type="RefSeq" id="WP_303737910.1">
    <property type="nucleotide sequence ID" value="NZ_SUTE01000097.1"/>
</dbReference>
<comment type="caution">
    <text evidence="2">The sequence shown here is derived from an EMBL/GenBank/DDBJ whole genome shotgun (WGS) entry which is preliminary data.</text>
</comment>
<organism evidence="2 3">
    <name type="scientific">Methanobrevibacter millerae</name>
    <dbReference type="NCBI Taxonomy" id="230361"/>
    <lineage>
        <taxon>Archaea</taxon>
        <taxon>Methanobacteriati</taxon>
        <taxon>Methanobacteriota</taxon>
        <taxon>Methanomada group</taxon>
        <taxon>Methanobacteria</taxon>
        <taxon>Methanobacteriales</taxon>
        <taxon>Methanobacteriaceae</taxon>
        <taxon>Methanobrevibacter</taxon>
    </lineage>
</organism>
<keyword evidence="1" id="KW-0812">Transmembrane</keyword>
<name>A0A8T3VG88_9EURY</name>
<proteinExistence type="predicted"/>
<dbReference type="Proteomes" id="UP000762703">
    <property type="component" value="Unassembled WGS sequence"/>
</dbReference>
<evidence type="ECO:0000256" key="1">
    <source>
        <dbReference type="SAM" id="Phobius"/>
    </source>
</evidence>
<protein>
    <submittedName>
        <fullName evidence="2">Uncharacterized protein</fullName>
    </submittedName>
</protein>
<keyword evidence="1" id="KW-0472">Membrane</keyword>
<reference evidence="2" key="1">
    <citation type="submission" date="2019-04" db="EMBL/GenBank/DDBJ databases">
        <title>Evolution of Biomass-Degrading Anaerobic Consortia Revealed by Metagenomics.</title>
        <authorList>
            <person name="Peng X."/>
        </authorList>
    </citation>
    <scope>NUCLEOTIDE SEQUENCE</scope>
    <source>
        <strain evidence="2">SIG12</strain>
    </source>
</reference>
<keyword evidence="1" id="KW-1133">Transmembrane helix</keyword>
<feature type="transmembrane region" description="Helical" evidence="1">
    <location>
        <begin position="6"/>
        <end position="25"/>
    </location>
</feature>
<dbReference type="EMBL" id="SUTE01000097">
    <property type="protein sequence ID" value="MBE6506242.1"/>
    <property type="molecule type" value="Genomic_DNA"/>
</dbReference>
<sequence>MDKKWIAVIVIIILLVAGLIAFYSFSNQSNKVKVGSATFKTPDGYHVEDSKDKNVTNLTKGNKNIYIKEYNDKNVKKYINSYVSQSKKNNKTVKISNFTVGKTTVYKSNLDNSSAVHYWFVKKNKTYTIYSRDKNPEIDSITIKLIESVR</sequence>
<accession>A0A8T3VG88</accession>
<dbReference type="AlphaFoldDB" id="A0A8T3VG88"/>